<name>A0A9W9Z5S8_9CNID</name>
<feature type="region of interest" description="Disordered" evidence="1">
    <location>
        <begin position="84"/>
        <end position="142"/>
    </location>
</feature>
<accession>A0A9W9Z5S8</accession>
<dbReference type="OrthoDB" id="6159161at2759"/>
<dbReference type="AlphaFoldDB" id="A0A9W9Z5S8"/>
<evidence type="ECO:0000313" key="2">
    <source>
        <dbReference type="EMBL" id="KAJ7375768.1"/>
    </source>
</evidence>
<organism evidence="2 3">
    <name type="scientific">Desmophyllum pertusum</name>
    <dbReference type="NCBI Taxonomy" id="174260"/>
    <lineage>
        <taxon>Eukaryota</taxon>
        <taxon>Metazoa</taxon>
        <taxon>Cnidaria</taxon>
        <taxon>Anthozoa</taxon>
        <taxon>Hexacorallia</taxon>
        <taxon>Scleractinia</taxon>
        <taxon>Caryophylliina</taxon>
        <taxon>Caryophylliidae</taxon>
        <taxon>Desmophyllum</taxon>
    </lineage>
</organism>
<evidence type="ECO:0000256" key="1">
    <source>
        <dbReference type="SAM" id="MobiDB-lite"/>
    </source>
</evidence>
<gene>
    <name evidence="2" type="ORF">OS493_038986</name>
</gene>
<evidence type="ECO:0000313" key="3">
    <source>
        <dbReference type="Proteomes" id="UP001163046"/>
    </source>
</evidence>
<dbReference type="EMBL" id="MU826489">
    <property type="protein sequence ID" value="KAJ7375768.1"/>
    <property type="molecule type" value="Genomic_DNA"/>
</dbReference>
<reference evidence="2" key="1">
    <citation type="submission" date="2023-01" db="EMBL/GenBank/DDBJ databases">
        <title>Genome assembly of the deep-sea coral Lophelia pertusa.</title>
        <authorList>
            <person name="Herrera S."/>
            <person name="Cordes E."/>
        </authorList>
    </citation>
    <scope>NUCLEOTIDE SEQUENCE</scope>
    <source>
        <strain evidence="2">USNM1676648</strain>
        <tissue evidence="2">Polyp</tissue>
    </source>
</reference>
<dbReference type="Proteomes" id="UP001163046">
    <property type="component" value="Unassembled WGS sequence"/>
</dbReference>
<protein>
    <submittedName>
        <fullName evidence="2">Uncharacterized protein</fullName>
    </submittedName>
</protein>
<proteinExistence type="predicted"/>
<sequence length="142" mass="16797">MRLRTLFKKSGTMSRRHIKLQVRALLGFKKRKHKEWISTRTLEYVKQRKATKNKISQTISERQKGRLRVQYTELNKLQLCGEKRQSRMPVKDKHGKLLTSEQEQDKRWTDNFSPDIPPAPEDIDISVEPTHQTRIPLGPLRP</sequence>
<keyword evidence="3" id="KW-1185">Reference proteome</keyword>
<comment type="caution">
    <text evidence="2">The sequence shown here is derived from an EMBL/GenBank/DDBJ whole genome shotgun (WGS) entry which is preliminary data.</text>
</comment>